<name>A0A327S8I0_9SPHI</name>
<gene>
    <name evidence="1" type="ORF">LY11_04467</name>
</gene>
<sequence>MAERIKRLNKRSPSKVETTLRSLKVGDKIPVIGSISYWRNRQALLHKENASLWIRVYVDETGPVADRLA</sequence>
<evidence type="ECO:0000313" key="2">
    <source>
        <dbReference type="Proteomes" id="UP000249754"/>
    </source>
</evidence>
<comment type="caution">
    <text evidence="1">The sequence shown here is derived from an EMBL/GenBank/DDBJ whole genome shotgun (WGS) entry which is preliminary data.</text>
</comment>
<dbReference type="EMBL" id="QLLR01000032">
    <property type="protein sequence ID" value="RAJ24294.1"/>
    <property type="molecule type" value="Genomic_DNA"/>
</dbReference>
<protein>
    <submittedName>
        <fullName evidence="1">Uncharacterized protein</fullName>
    </submittedName>
</protein>
<dbReference type="RefSeq" id="WP_111635809.1">
    <property type="nucleotide sequence ID" value="NZ_QLLR01000032.1"/>
</dbReference>
<accession>A0A327S8I0</accession>
<reference evidence="1 2" key="1">
    <citation type="submission" date="2018-06" db="EMBL/GenBank/DDBJ databases">
        <title>Genomic Encyclopedia of Archaeal and Bacterial Type Strains, Phase II (KMG-II): from individual species to whole genera.</title>
        <authorList>
            <person name="Goeker M."/>
        </authorList>
    </citation>
    <scope>NUCLEOTIDE SEQUENCE [LARGE SCALE GENOMIC DNA]</scope>
    <source>
        <strain evidence="1 2">DSM 14825</strain>
    </source>
</reference>
<dbReference type="OrthoDB" id="9989392at2"/>
<dbReference type="AlphaFoldDB" id="A0A327S8I0"/>
<proteinExistence type="predicted"/>
<organism evidence="1 2">
    <name type="scientific">Pedobacter cryoconitis</name>
    <dbReference type="NCBI Taxonomy" id="188932"/>
    <lineage>
        <taxon>Bacteria</taxon>
        <taxon>Pseudomonadati</taxon>
        <taxon>Bacteroidota</taxon>
        <taxon>Sphingobacteriia</taxon>
        <taxon>Sphingobacteriales</taxon>
        <taxon>Sphingobacteriaceae</taxon>
        <taxon>Pedobacter</taxon>
    </lineage>
</organism>
<dbReference type="Proteomes" id="UP000249754">
    <property type="component" value="Unassembled WGS sequence"/>
</dbReference>
<evidence type="ECO:0000313" key="1">
    <source>
        <dbReference type="EMBL" id="RAJ24294.1"/>
    </source>
</evidence>